<reference evidence="2" key="1">
    <citation type="submission" date="2023-10" db="EMBL/GenBank/DDBJ databases">
        <title>Genome assembly of Pristionchus species.</title>
        <authorList>
            <person name="Yoshida K."/>
            <person name="Sommer R.J."/>
        </authorList>
    </citation>
    <scope>NUCLEOTIDE SEQUENCE</scope>
    <source>
        <strain evidence="2">RS5133</strain>
    </source>
</reference>
<accession>A0AAV5V397</accession>
<feature type="transmembrane region" description="Helical" evidence="1">
    <location>
        <begin position="36"/>
        <end position="58"/>
    </location>
</feature>
<dbReference type="AlphaFoldDB" id="A0AAV5V397"/>
<sequence>MPHIPQQLCTPLALIGAPAMIWTLSVMDDTLFSFELIFICLHIINCHSLLHNVVLLLITP</sequence>
<feature type="transmembrane region" description="Helical" evidence="1">
    <location>
        <begin position="7"/>
        <end position="24"/>
    </location>
</feature>
<feature type="non-terminal residue" evidence="2">
    <location>
        <position position="60"/>
    </location>
</feature>
<comment type="caution">
    <text evidence="2">The sequence shown here is derived from an EMBL/GenBank/DDBJ whole genome shotgun (WGS) entry which is preliminary data.</text>
</comment>
<gene>
    <name evidence="2" type="ORF">PFISCL1PPCAC_4559</name>
</gene>
<keyword evidence="1" id="KW-0472">Membrane</keyword>
<evidence type="ECO:0008006" key="4">
    <source>
        <dbReference type="Google" id="ProtNLM"/>
    </source>
</evidence>
<protein>
    <recommendedName>
        <fullName evidence="4">NADH dehydrogenase subunit 4</fullName>
    </recommendedName>
</protein>
<name>A0AAV5V397_9BILA</name>
<keyword evidence="1" id="KW-0812">Transmembrane</keyword>
<organism evidence="2 3">
    <name type="scientific">Pristionchus fissidentatus</name>
    <dbReference type="NCBI Taxonomy" id="1538716"/>
    <lineage>
        <taxon>Eukaryota</taxon>
        <taxon>Metazoa</taxon>
        <taxon>Ecdysozoa</taxon>
        <taxon>Nematoda</taxon>
        <taxon>Chromadorea</taxon>
        <taxon>Rhabditida</taxon>
        <taxon>Rhabditina</taxon>
        <taxon>Diplogasteromorpha</taxon>
        <taxon>Diplogasteroidea</taxon>
        <taxon>Neodiplogasteridae</taxon>
        <taxon>Pristionchus</taxon>
    </lineage>
</organism>
<proteinExistence type="predicted"/>
<keyword evidence="3" id="KW-1185">Reference proteome</keyword>
<evidence type="ECO:0000313" key="2">
    <source>
        <dbReference type="EMBL" id="GMT13262.1"/>
    </source>
</evidence>
<keyword evidence="1" id="KW-1133">Transmembrane helix</keyword>
<dbReference type="EMBL" id="BTSY01000002">
    <property type="protein sequence ID" value="GMT13262.1"/>
    <property type="molecule type" value="Genomic_DNA"/>
</dbReference>
<evidence type="ECO:0000256" key="1">
    <source>
        <dbReference type="SAM" id="Phobius"/>
    </source>
</evidence>
<dbReference type="Proteomes" id="UP001432322">
    <property type="component" value="Unassembled WGS sequence"/>
</dbReference>
<evidence type="ECO:0000313" key="3">
    <source>
        <dbReference type="Proteomes" id="UP001432322"/>
    </source>
</evidence>